<organism evidence="2 3">
    <name type="scientific">Digitaria exilis</name>
    <dbReference type="NCBI Taxonomy" id="1010633"/>
    <lineage>
        <taxon>Eukaryota</taxon>
        <taxon>Viridiplantae</taxon>
        <taxon>Streptophyta</taxon>
        <taxon>Embryophyta</taxon>
        <taxon>Tracheophyta</taxon>
        <taxon>Spermatophyta</taxon>
        <taxon>Magnoliopsida</taxon>
        <taxon>Liliopsida</taxon>
        <taxon>Poales</taxon>
        <taxon>Poaceae</taxon>
        <taxon>PACMAD clade</taxon>
        <taxon>Panicoideae</taxon>
        <taxon>Panicodae</taxon>
        <taxon>Paniceae</taxon>
        <taxon>Anthephorinae</taxon>
        <taxon>Digitaria</taxon>
    </lineage>
</organism>
<evidence type="ECO:0000313" key="3">
    <source>
        <dbReference type="Proteomes" id="UP000636709"/>
    </source>
</evidence>
<dbReference type="EMBL" id="JACEFO010003289">
    <property type="protein sequence ID" value="KAF8642587.1"/>
    <property type="molecule type" value="Genomic_DNA"/>
</dbReference>
<proteinExistence type="predicted"/>
<keyword evidence="1" id="KW-1133">Transmembrane helix</keyword>
<feature type="transmembrane region" description="Helical" evidence="1">
    <location>
        <begin position="12"/>
        <end position="42"/>
    </location>
</feature>
<sequence length="127" mass="13784">MPPRAAFAERCLGCLCGAFVVAFVATVSLGGTAVMVFALVVLSRTPRRNGVTIAVVSVFFLVWLCFSAESCRVFFVCTGLGDRLAPVRRAALVCLRSVGWLLSLPCRQLTLIAGKEENQRVIQTLFE</sequence>
<keyword evidence="1" id="KW-0812">Transmembrane</keyword>
<dbReference type="Proteomes" id="UP000636709">
    <property type="component" value="Unassembled WGS sequence"/>
</dbReference>
<reference evidence="2" key="1">
    <citation type="submission" date="2020-07" db="EMBL/GenBank/DDBJ databases">
        <title>Genome sequence and genetic diversity analysis of an under-domesticated orphan crop, white fonio (Digitaria exilis).</title>
        <authorList>
            <person name="Bennetzen J.L."/>
            <person name="Chen S."/>
            <person name="Ma X."/>
            <person name="Wang X."/>
            <person name="Yssel A.E.J."/>
            <person name="Chaluvadi S.R."/>
            <person name="Johnson M."/>
            <person name="Gangashetty P."/>
            <person name="Hamidou F."/>
            <person name="Sanogo M.D."/>
            <person name="Zwaenepoel A."/>
            <person name="Wallace J."/>
            <person name="Van De Peer Y."/>
            <person name="Van Deynze A."/>
        </authorList>
    </citation>
    <scope>NUCLEOTIDE SEQUENCE</scope>
    <source>
        <tissue evidence="2">Leaves</tissue>
    </source>
</reference>
<evidence type="ECO:0000313" key="2">
    <source>
        <dbReference type="EMBL" id="KAF8642587.1"/>
    </source>
</evidence>
<accession>A0A834ZVW0</accession>
<keyword evidence="3" id="KW-1185">Reference proteome</keyword>
<feature type="transmembrane region" description="Helical" evidence="1">
    <location>
        <begin position="48"/>
        <end position="66"/>
    </location>
</feature>
<keyword evidence="1" id="KW-0472">Membrane</keyword>
<gene>
    <name evidence="2" type="ORF">HU200_067266</name>
</gene>
<comment type="caution">
    <text evidence="2">The sequence shown here is derived from an EMBL/GenBank/DDBJ whole genome shotgun (WGS) entry which is preliminary data.</text>
</comment>
<dbReference type="AlphaFoldDB" id="A0A834ZVW0"/>
<name>A0A834ZVW0_9POAL</name>
<protein>
    <submittedName>
        <fullName evidence="2">Uncharacterized protein</fullName>
    </submittedName>
</protein>
<evidence type="ECO:0000256" key="1">
    <source>
        <dbReference type="SAM" id="Phobius"/>
    </source>
</evidence>